<dbReference type="InterPro" id="IPR028098">
    <property type="entry name" value="Glyco_trans_4-like_N"/>
</dbReference>
<proteinExistence type="predicted"/>
<evidence type="ECO:0000313" key="4">
    <source>
        <dbReference type="Proteomes" id="UP000240572"/>
    </source>
</evidence>
<dbReference type="SUPFAM" id="SSF53756">
    <property type="entry name" value="UDP-Glycosyltransferase/glycogen phosphorylase"/>
    <property type="match status" value="1"/>
</dbReference>
<dbReference type="AlphaFoldDB" id="A0A2P8DB89"/>
<comment type="caution">
    <text evidence="3">The sequence shown here is derived from an EMBL/GenBank/DDBJ whole genome shotgun (WGS) entry which is preliminary data.</text>
</comment>
<dbReference type="Pfam" id="PF13579">
    <property type="entry name" value="Glyco_trans_4_4"/>
    <property type="match status" value="1"/>
</dbReference>
<protein>
    <submittedName>
        <fullName evidence="3">Glycosyltransferase involved in cell wall biosynthesis</fullName>
    </submittedName>
</protein>
<organism evidence="3 4">
    <name type="scientific">Taibaiella chishuiensis</name>
    <dbReference type="NCBI Taxonomy" id="1434707"/>
    <lineage>
        <taxon>Bacteria</taxon>
        <taxon>Pseudomonadati</taxon>
        <taxon>Bacteroidota</taxon>
        <taxon>Chitinophagia</taxon>
        <taxon>Chitinophagales</taxon>
        <taxon>Chitinophagaceae</taxon>
        <taxon>Taibaiella</taxon>
    </lineage>
</organism>
<keyword evidence="3" id="KW-0808">Transferase</keyword>
<name>A0A2P8DB89_9BACT</name>
<accession>A0A2P8DB89</accession>
<dbReference type="PANTHER" id="PTHR12526">
    <property type="entry name" value="GLYCOSYLTRANSFERASE"/>
    <property type="match status" value="1"/>
</dbReference>
<dbReference type="Gene3D" id="3.40.50.2000">
    <property type="entry name" value="Glycogen Phosphorylase B"/>
    <property type="match status" value="2"/>
</dbReference>
<keyword evidence="4" id="KW-1185">Reference proteome</keyword>
<feature type="domain" description="Glycosyltransferase subfamily 4-like N-terminal" evidence="2">
    <location>
        <begin position="18"/>
        <end position="197"/>
    </location>
</feature>
<sequence>MKILIVTQYFWPERFKINDLVLGLKERGFEIVVLTGKPNYPQGTFEQGYSFFKKGREQWEGINIYRSPLLPRGKGGGMRLMANYLSFAFFATLKALFIKERFDKIFVYEPSPVTVGIPAVMLGRKLKIPVYFWVQDLWPESVSAAGQIRNKTILNSLNRLTKWIYRNCEKILIQSEGFANYILNQGVPREKLIYYPNSTEAFYREVVPQEHIRAKVPQEGYRIMFAGNIGESQDFETILEAARIAIGRQPDIHFVILGDGRKKEFVEQKVQEFGIGANFHLLGSFPGSDMPDFFACADALLVCLKNNPAFDLTIPSKVQSYLACARPIIGSLNGEGARIIDEAKAGVVAPAGQPELLAEKILTLYAAGAEASQVMGRNAKHYFDQNFERELLLDKLIAILEDKKS</sequence>
<dbReference type="Proteomes" id="UP000240572">
    <property type="component" value="Unassembled WGS sequence"/>
</dbReference>
<dbReference type="RefSeq" id="WP_106521172.1">
    <property type="nucleotide sequence ID" value="NZ_PYGD01000001.1"/>
</dbReference>
<gene>
    <name evidence="3" type="ORF">B0I18_101625</name>
</gene>
<dbReference type="InterPro" id="IPR001296">
    <property type="entry name" value="Glyco_trans_1"/>
</dbReference>
<evidence type="ECO:0000313" key="3">
    <source>
        <dbReference type="EMBL" id="PSK94469.1"/>
    </source>
</evidence>
<evidence type="ECO:0000259" key="2">
    <source>
        <dbReference type="Pfam" id="PF13579"/>
    </source>
</evidence>
<dbReference type="EMBL" id="PYGD01000001">
    <property type="protein sequence ID" value="PSK94469.1"/>
    <property type="molecule type" value="Genomic_DNA"/>
</dbReference>
<evidence type="ECO:0000259" key="1">
    <source>
        <dbReference type="Pfam" id="PF00534"/>
    </source>
</evidence>
<feature type="domain" description="Glycosyl transferase family 1" evidence="1">
    <location>
        <begin position="215"/>
        <end position="381"/>
    </location>
</feature>
<dbReference type="OrthoDB" id="9811902at2"/>
<dbReference type="GO" id="GO:0016757">
    <property type="term" value="F:glycosyltransferase activity"/>
    <property type="evidence" value="ECO:0007669"/>
    <property type="project" value="InterPro"/>
</dbReference>
<dbReference type="Pfam" id="PF00534">
    <property type="entry name" value="Glycos_transf_1"/>
    <property type="match status" value="1"/>
</dbReference>
<dbReference type="CDD" id="cd03794">
    <property type="entry name" value="GT4_WbuB-like"/>
    <property type="match status" value="1"/>
</dbReference>
<reference evidence="3 4" key="1">
    <citation type="submission" date="2018-03" db="EMBL/GenBank/DDBJ databases">
        <title>Genomic Encyclopedia of Type Strains, Phase III (KMG-III): the genomes of soil and plant-associated and newly described type strains.</title>
        <authorList>
            <person name="Whitman W."/>
        </authorList>
    </citation>
    <scope>NUCLEOTIDE SEQUENCE [LARGE SCALE GENOMIC DNA]</scope>
    <source>
        <strain evidence="3 4">CGMCC 1.12700</strain>
    </source>
</reference>